<dbReference type="InterPro" id="IPR040636">
    <property type="entry name" value="PatG_C"/>
</dbReference>
<accession>A0AA43GWI9</accession>
<feature type="domain" description="PatG C-terminal" evidence="1">
    <location>
        <begin position="1"/>
        <end position="41"/>
    </location>
</feature>
<dbReference type="Pfam" id="PF18065">
    <property type="entry name" value="PatG_C"/>
    <property type="match status" value="1"/>
</dbReference>
<dbReference type="RefSeq" id="WP_280700474.1">
    <property type="nucleotide sequence ID" value="NZ_JANQDL010000036.1"/>
</dbReference>
<comment type="caution">
    <text evidence="2">The sequence shown here is derived from an EMBL/GenBank/DDBJ whole genome shotgun (WGS) entry which is preliminary data.</text>
</comment>
<dbReference type="AlphaFoldDB" id="A0AA43GWI9"/>
<evidence type="ECO:0000259" key="1">
    <source>
        <dbReference type="Pfam" id="PF18065"/>
    </source>
</evidence>
<dbReference type="EMBL" id="JANQDL010000036">
    <property type="protein sequence ID" value="MDH6063067.1"/>
    <property type="molecule type" value="Genomic_DNA"/>
</dbReference>
<evidence type="ECO:0000313" key="3">
    <source>
        <dbReference type="EMBL" id="MDH6065586.1"/>
    </source>
</evidence>
<organism evidence="2 4">
    <name type="scientific">Umezakia ovalisporum FSS-62</name>
    <dbReference type="NCBI Taxonomy" id="2971776"/>
    <lineage>
        <taxon>Bacteria</taxon>
        <taxon>Bacillati</taxon>
        <taxon>Cyanobacteriota</taxon>
        <taxon>Cyanophyceae</taxon>
        <taxon>Nostocales</taxon>
        <taxon>Nodulariaceae</taxon>
        <taxon>Umezakia</taxon>
    </lineage>
</organism>
<sequence length="45" mass="5362">CWDVKLKFFDPENSRRAKKLFRFTIDVSDIIPVTLGEVRSWSTPY</sequence>
<name>A0AA43GWI9_9CYAN</name>
<reference evidence="2 4" key="1">
    <citation type="journal article" date="2023" name="J. Phycol.">
        <title>Chrysosporum ovalisporum is synonymous with the true-branching cyanobacterium Umezakia natans (Nostocales/Aphanizomenonaceae).</title>
        <authorList>
            <person name="McGregor G.B."/>
            <person name="Sendall B.C."/>
            <person name="Niiyama Y."/>
            <person name="Tuji A."/>
            <person name="Willis A."/>
        </authorList>
    </citation>
    <scope>NUCLEOTIDE SEQUENCE [LARGE SCALE GENOMIC DNA]</scope>
    <source>
        <strain evidence="2 4">FSS-62</strain>
    </source>
</reference>
<protein>
    <recommendedName>
        <fullName evidence="1">PatG C-terminal domain-containing protein</fullName>
    </recommendedName>
</protein>
<proteinExistence type="predicted"/>
<dbReference type="EMBL" id="JANQDL010000117">
    <property type="protein sequence ID" value="MDH6065586.1"/>
    <property type="molecule type" value="Genomic_DNA"/>
</dbReference>
<feature type="non-terminal residue" evidence="2">
    <location>
        <position position="1"/>
    </location>
</feature>
<gene>
    <name evidence="2" type="ORF">NWP23_04545</name>
    <name evidence="3" type="ORF">NWP23_17895</name>
</gene>
<evidence type="ECO:0000313" key="4">
    <source>
        <dbReference type="Proteomes" id="UP001159370"/>
    </source>
</evidence>
<evidence type="ECO:0000313" key="2">
    <source>
        <dbReference type="EMBL" id="MDH6063067.1"/>
    </source>
</evidence>
<dbReference type="Proteomes" id="UP001159370">
    <property type="component" value="Unassembled WGS sequence"/>
</dbReference>